<evidence type="ECO:0000256" key="1">
    <source>
        <dbReference type="SAM" id="MobiDB-lite"/>
    </source>
</evidence>
<evidence type="ECO:0000256" key="2">
    <source>
        <dbReference type="SAM" id="Phobius"/>
    </source>
</evidence>
<feature type="domain" description="MSP" evidence="3">
    <location>
        <begin position="8"/>
        <end position="134"/>
    </location>
</feature>
<evidence type="ECO:0000259" key="3">
    <source>
        <dbReference type="PROSITE" id="PS50202"/>
    </source>
</evidence>
<evidence type="ECO:0000313" key="6">
    <source>
        <dbReference type="Proteomes" id="UP000030764"/>
    </source>
</evidence>
<protein>
    <recommendedName>
        <fullName evidence="3">MSP domain-containing protein</fullName>
    </recommendedName>
</protein>
<dbReference type="AlphaFoldDB" id="A0A085M7V0"/>
<dbReference type="PROSITE" id="PS50202">
    <property type="entry name" value="MSP"/>
    <property type="match status" value="1"/>
</dbReference>
<dbReference type="InterPro" id="IPR008962">
    <property type="entry name" value="PapD-like_sf"/>
</dbReference>
<sequence>MDISIAEELNEQPSTNARYVAASVGAACTPMKAGFLAIQNLISLPVAYCIKQSEAKQFEILPALGLVDPYAIRFVRVTVAEKLTVPFNKNVKVNIYSVIAPRRMDAHSDVKATEVWKTTNISEKKVQNISLCPGIKMAAEHSVATVNQSLRKTKSDKATKQPSKQKDDLGGFFKANVGTGLLDEHCSPQNKLVLAPSSGITNERSHASDDMFNYLTSPAYKNDAWDARTIELLKEAQREMRASHAEREKRVDRSLGSGEGSKNIDRFYEEENICINRKITGLVTPEGASQYLTMKPLASSETGRNFATQTEPVPSGADTPLSSAWLHLVLIVIVAVLIAYILLSATHRQP</sequence>
<gene>
    <name evidence="4" type="ORF">M513_05777</name>
    <name evidence="5" type="ORF">M514_05777</name>
</gene>
<dbReference type="InterPro" id="IPR000535">
    <property type="entry name" value="MSP_dom"/>
</dbReference>
<feature type="compositionally biased region" description="Basic and acidic residues" evidence="1">
    <location>
        <begin position="153"/>
        <end position="169"/>
    </location>
</feature>
<accession>A0A085M7V0</accession>
<keyword evidence="2" id="KW-1133">Transmembrane helix</keyword>
<evidence type="ECO:0000313" key="4">
    <source>
        <dbReference type="EMBL" id="KFD53296.1"/>
    </source>
</evidence>
<dbReference type="Gene3D" id="2.60.40.10">
    <property type="entry name" value="Immunoglobulins"/>
    <property type="match status" value="1"/>
</dbReference>
<dbReference type="Proteomes" id="UP000030758">
    <property type="component" value="Unassembled WGS sequence"/>
</dbReference>
<dbReference type="EMBL" id="KL363218">
    <property type="protein sequence ID" value="KFD53296.1"/>
    <property type="molecule type" value="Genomic_DNA"/>
</dbReference>
<keyword evidence="2" id="KW-0812">Transmembrane</keyword>
<feature type="transmembrane region" description="Helical" evidence="2">
    <location>
        <begin position="324"/>
        <end position="343"/>
    </location>
</feature>
<dbReference type="EMBL" id="KL367525">
    <property type="protein sequence ID" value="KFD66382.1"/>
    <property type="molecule type" value="Genomic_DNA"/>
</dbReference>
<keyword evidence="6" id="KW-1185">Reference proteome</keyword>
<organism evidence="4 6">
    <name type="scientific">Trichuris suis</name>
    <name type="common">pig whipworm</name>
    <dbReference type="NCBI Taxonomy" id="68888"/>
    <lineage>
        <taxon>Eukaryota</taxon>
        <taxon>Metazoa</taxon>
        <taxon>Ecdysozoa</taxon>
        <taxon>Nematoda</taxon>
        <taxon>Enoplea</taxon>
        <taxon>Dorylaimia</taxon>
        <taxon>Trichinellida</taxon>
        <taxon>Trichuridae</taxon>
        <taxon>Trichuris</taxon>
    </lineage>
</organism>
<feature type="region of interest" description="Disordered" evidence="1">
    <location>
        <begin position="148"/>
        <end position="169"/>
    </location>
</feature>
<dbReference type="Proteomes" id="UP000030764">
    <property type="component" value="Unassembled WGS sequence"/>
</dbReference>
<name>A0A085M7V0_9BILA</name>
<reference evidence="4 6" key="1">
    <citation type="journal article" date="2014" name="Nat. Genet.">
        <title>Genome and transcriptome of the porcine whipworm Trichuris suis.</title>
        <authorList>
            <person name="Jex A.R."/>
            <person name="Nejsum P."/>
            <person name="Schwarz E.M."/>
            <person name="Hu L."/>
            <person name="Young N.D."/>
            <person name="Hall R.S."/>
            <person name="Korhonen P.K."/>
            <person name="Liao S."/>
            <person name="Thamsborg S."/>
            <person name="Xia J."/>
            <person name="Xu P."/>
            <person name="Wang S."/>
            <person name="Scheerlinck J.P."/>
            <person name="Hofmann A."/>
            <person name="Sternberg P.W."/>
            <person name="Wang J."/>
            <person name="Gasser R.B."/>
        </authorList>
    </citation>
    <scope>NUCLEOTIDE SEQUENCE [LARGE SCALE GENOMIC DNA]</scope>
    <source>
        <strain evidence="5">DCEP-RM93F</strain>
        <strain evidence="4">DCEP-RM93M</strain>
    </source>
</reference>
<dbReference type="SUPFAM" id="SSF49354">
    <property type="entry name" value="PapD-like"/>
    <property type="match status" value="1"/>
</dbReference>
<proteinExistence type="predicted"/>
<dbReference type="InterPro" id="IPR013783">
    <property type="entry name" value="Ig-like_fold"/>
</dbReference>
<keyword evidence="2" id="KW-0472">Membrane</keyword>
<evidence type="ECO:0000313" key="5">
    <source>
        <dbReference type="EMBL" id="KFD66382.1"/>
    </source>
</evidence>